<keyword evidence="4" id="KW-1185">Reference proteome</keyword>
<dbReference type="Pfam" id="PF12728">
    <property type="entry name" value="HTH_17"/>
    <property type="match status" value="1"/>
</dbReference>
<dbReference type="InterPro" id="IPR041657">
    <property type="entry name" value="HTH_17"/>
</dbReference>
<evidence type="ECO:0000259" key="2">
    <source>
        <dbReference type="Pfam" id="PF12728"/>
    </source>
</evidence>
<dbReference type="EMBL" id="BAABIB010000045">
    <property type="protein sequence ID" value="GAA5158068.1"/>
    <property type="molecule type" value="Genomic_DNA"/>
</dbReference>
<comment type="caution">
    <text evidence="3">The sequence shown here is derived from an EMBL/GenBank/DDBJ whole genome shotgun (WGS) entry which is preliminary data.</text>
</comment>
<sequence>MTELVPVRRLPAPTSKPEPRRASGTLTFPEVFQLPASVDLTTAAKALGIHVNTAYKLIQRGTFPCPVMRVGGQYRVATRALLVTLHIDEIPVQPEHVNNGAAFARHADKR</sequence>
<accession>A0ABP9Q7J1</accession>
<evidence type="ECO:0000256" key="1">
    <source>
        <dbReference type="SAM" id="MobiDB-lite"/>
    </source>
</evidence>
<feature type="region of interest" description="Disordered" evidence="1">
    <location>
        <begin position="1"/>
        <end position="24"/>
    </location>
</feature>
<evidence type="ECO:0000313" key="4">
    <source>
        <dbReference type="Proteomes" id="UP001500192"/>
    </source>
</evidence>
<proteinExistence type="predicted"/>
<dbReference type="Proteomes" id="UP001500192">
    <property type="component" value="Unassembled WGS sequence"/>
</dbReference>
<gene>
    <name evidence="3" type="ORF">GCM10023214_18590</name>
</gene>
<dbReference type="RefSeq" id="WP_346053413.1">
    <property type="nucleotide sequence ID" value="NZ_BAABIB010000045.1"/>
</dbReference>
<organism evidence="3 4">
    <name type="scientific">Amycolatopsis dongchuanensis</name>
    <dbReference type="NCBI Taxonomy" id="1070866"/>
    <lineage>
        <taxon>Bacteria</taxon>
        <taxon>Bacillati</taxon>
        <taxon>Actinomycetota</taxon>
        <taxon>Actinomycetes</taxon>
        <taxon>Pseudonocardiales</taxon>
        <taxon>Pseudonocardiaceae</taxon>
        <taxon>Amycolatopsis</taxon>
    </lineage>
</organism>
<protein>
    <recommendedName>
        <fullName evidence="2">Helix-turn-helix domain-containing protein</fullName>
    </recommendedName>
</protein>
<feature type="domain" description="Helix-turn-helix" evidence="2">
    <location>
        <begin position="42"/>
        <end position="81"/>
    </location>
</feature>
<name>A0ABP9Q7J1_9PSEU</name>
<reference evidence="4" key="1">
    <citation type="journal article" date="2019" name="Int. J. Syst. Evol. Microbiol.">
        <title>The Global Catalogue of Microorganisms (GCM) 10K type strain sequencing project: providing services to taxonomists for standard genome sequencing and annotation.</title>
        <authorList>
            <consortium name="The Broad Institute Genomics Platform"/>
            <consortium name="The Broad Institute Genome Sequencing Center for Infectious Disease"/>
            <person name="Wu L."/>
            <person name="Ma J."/>
        </authorList>
    </citation>
    <scope>NUCLEOTIDE SEQUENCE [LARGE SCALE GENOMIC DNA]</scope>
    <source>
        <strain evidence="4">JCM 18054</strain>
    </source>
</reference>
<evidence type="ECO:0000313" key="3">
    <source>
        <dbReference type="EMBL" id="GAA5158068.1"/>
    </source>
</evidence>